<comment type="caution">
    <text evidence="5">The sequence shown here is derived from an EMBL/GenBank/DDBJ whole genome shotgun (WGS) entry which is preliminary data.</text>
</comment>
<dbReference type="InterPro" id="IPR012093">
    <property type="entry name" value="Pirin"/>
</dbReference>
<dbReference type="Pfam" id="PF17954">
    <property type="entry name" value="Pirin_C_2"/>
    <property type="match status" value="1"/>
</dbReference>
<keyword evidence="6" id="KW-1185">Reference proteome</keyword>
<dbReference type="Gene3D" id="2.60.120.10">
    <property type="entry name" value="Jelly Rolls"/>
    <property type="match status" value="2"/>
</dbReference>
<dbReference type="RefSeq" id="WP_133233434.1">
    <property type="nucleotide sequence ID" value="NZ_SOZE01000021.1"/>
</dbReference>
<dbReference type="PIRSF" id="PIRSF006232">
    <property type="entry name" value="Pirin"/>
    <property type="match status" value="1"/>
</dbReference>
<dbReference type="SUPFAM" id="SSF51182">
    <property type="entry name" value="RmlC-like cupins"/>
    <property type="match status" value="1"/>
</dbReference>
<dbReference type="PANTHER" id="PTHR43212:SF3">
    <property type="entry name" value="QUERCETIN 2,3-DIOXYGENASE"/>
    <property type="match status" value="1"/>
</dbReference>
<organism evidence="5 6">
    <name type="scientific">Mucilaginibacter psychrotolerans</name>
    <dbReference type="NCBI Taxonomy" id="1524096"/>
    <lineage>
        <taxon>Bacteria</taxon>
        <taxon>Pseudomonadati</taxon>
        <taxon>Bacteroidota</taxon>
        <taxon>Sphingobacteriia</taxon>
        <taxon>Sphingobacteriales</taxon>
        <taxon>Sphingobacteriaceae</taxon>
        <taxon>Mucilaginibacter</taxon>
    </lineage>
</organism>
<dbReference type="Pfam" id="PF02678">
    <property type="entry name" value="Pirin"/>
    <property type="match status" value="1"/>
</dbReference>
<proteinExistence type="inferred from homology"/>
<dbReference type="InterPro" id="IPR014710">
    <property type="entry name" value="RmlC-like_jellyroll"/>
</dbReference>
<evidence type="ECO:0000256" key="2">
    <source>
        <dbReference type="RuleBase" id="RU003457"/>
    </source>
</evidence>
<dbReference type="OrthoDB" id="321327at2"/>
<dbReference type="InterPro" id="IPR011051">
    <property type="entry name" value="RmlC_Cupin_sf"/>
</dbReference>
<evidence type="ECO:0000259" key="4">
    <source>
        <dbReference type="Pfam" id="PF17954"/>
    </source>
</evidence>
<dbReference type="InterPro" id="IPR003829">
    <property type="entry name" value="Pirin_N_dom"/>
</dbReference>
<sequence>MKIKKLVSAERGLIQNHEFMGHLLFSLGQPGTVRPDRFGAVYVFNDDVLFPGAYLGMHPHKDTEIITIMLEGNESHADSLGNYQELKPGDVQLISSGTGIRHAGGNLSSEIASRHLQIWVQPDKYMTSPALQLKRRESDNRGRWHLEVSPDGQDGSLIIKQSVWISEGTFSHGDIRYALQSGDNGLLVYVLEGRVSIQNDVSAEKEETLFITGLSEVTFHAGHPCRLLLIETVMNG</sequence>
<evidence type="ECO:0000259" key="3">
    <source>
        <dbReference type="Pfam" id="PF02678"/>
    </source>
</evidence>
<feature type="domain" description="Quercetin 2,3-dioxygenase C-terminal cupin" evidence="4">
    <location>
        <begin position="148"/>
        <end position="231"/>
    </location>
</feature>
<dbReference type="InterPro" id="IPR041602">
    <property type="entry name" value="Quercetinase_C"/>
</dbReference>
<evidence type="ECO:0000313" key="6">
    <source>
        <dbReference type="Proteomes" id="UP000297540"/>
    </source>
</evidence>
<evidence type="ECO:0000313" key="5">
    <source>
        <dbReference type="EMBL" id="TFF35484.1"/>
    </source>
</evidence>
<dbReference type="PANTHER" id="PTHR43212">
    <property type="entry name" value="QUERCETIN 2,3-DIOXYGENASE"/>
    <property type="match status" value="1"/>
</dbReference>
<dbReference type="AlphaFoldDB" id="A0A4Y8SAK9"/>
<feature type="domain" description="Pirin N-terminal" evidence="3">
    <location>
        <begin position="42"/>
        <end position="120"/>
    </location>
</feature>
<dbReference type="Proteomes" id="UP000297540">
    <property type="component" value="Unassembled WGS sequence"/>
</dbReference>
<name>A0A4Y8SAK9_9SPHI</name>
<gene>
    <name evidence="5" type="ORF">E2R66_18515</name>
</gene>
<dbReference type="EMBL" id="SOZE01000021">
    <property type="protein sequence ID" value="TFF35484.1"/>
    <property type="molecule type" value="Genomic_DNA"/>
</dbReference>
<evidence type="ECO:0000256" key="1">
    <source>
        <dbReference type="ARBA" id="ARBA00008416"/>
    </source>
</evidence>
<protein>
    <submittedName>
        <fullName evidence="5">Pirin family protein</fullName>
    </submittedName>
</protein>
<reference evidence="5 6" key="1">
    <citation type="journal article" date="2017" name="Int. J. Syst. Evol. Microbiol.">
        <title>Mucilaginibacterpsychrotolerans sp. nov., isolated from peatlands.</title>
        <authorList>
            <person name="Deng Y."/>
            <person name="Shen L."/>
            <person name="Xu B."/>
            <person name="Liu Y."/>
            <person name="Gu Z."/>
            <person name="Liu H."/>
            <person name="Zhou Y."/>
        </authorList>
    </citation>
    <scope>NUCLEOTIDE SEQUENCE [LARGE SCALE GENOMIC DNA]</scope>
    <source>
        <strain evidence="5 6">NH7-4</strain>
    </source>
</reference>
<comment type="similarity">
    <text evidence="1 2">Belongs to the pirin family.</text>
</comment>
<accession>A0A4Y8SAK9</accession>